<evidence type="ECO:0000313" key="1">
    <source>
        <dbReference type="EMBL" id="KAJ7306882.1"/>
    </source>
</evidence>
<comment type="caution">
    <text evidence="1">The sequence shown here is derived from an EMBL/GenBank/DDBJ whole genome shotgun (WGS) entry which is preliminary data.</text>
</comment>
<accession>A0AAD6Z4G8</accession>
<dbReference type="Proteomes" id="UP001218218">
    <property type="component" value="Unassembled WGS sequence"/>
</dbReference>
<sequence length="156" mass="17680">MFHRASATAVSDRPWENETCWTSGRLRTGFSLWRICSRKRAIPWARALRRNSSPQSFRCLGHCPVQLCLITWQVIANHVKNCSDAFDFSIIALASVIPSGQFSQADGRRPRDAEHALHQLHIHDPRPPQLVALRQGVLPRREQESADAHRAVSLGR</sequence>
<reference evidence="1" key="1">
    <citation type="submission" date="2023-03" db="EMBL/GenBank/DDBJ databases">
        <title>Massive genome expansion in bonnet fungi (Mycena s.s.) driven by repeated elements and novel gene families across ecological guilds.</title>
        <authorList>
            <consortium name="Lawrence Berkeley National Laboratory"/>
            <person name="Harder C.B."/>
            <person name="Miyauchi S."/>
            <person name="Viragh M."/>
            <person name="Kuo A."/>
            <person name="Thoen E."/>
            <person name="Andreopoulos B."/>
            <person name="Lu D."/>
            <person name="Skrede I."/>
            <person name="Drula E."/>
            <person name="Henrissat B."/>
            <person name="Morin E."/>
            <person name="Kohler A."/>
            <person name="Barry K."/>
            <person name="LaButti K."/>
            <person name="Morin E."/>
            <person name="Salamov A."/>
            <person name="Lipzen A."/>
            <person name="Mereny Z."/>
            <person name="Hegedus B."/>
            <person name="Baldrian P."/>
            <person name="Stursova M."/>
            <person name="Weitz H."/>
            <person name="Taylor A."/>
            <person name="Grigoriev I.V."/>
            <person name="Nagy L.G."/>
            <person name="Martin F."/>
            <person name="Kauserud H."/>
        </authorList>
    </citation>
    <scope>NUCLEOTIDE SEQUENCE</scope>
    <source>
        <strain evidence="1">CBHHK002</strain>
    </source>
</reference>
<proteinExistence type="predicted"/>
<name>A0AAD6Z4G8_9AGAR</name>
<gene>
    <name evidence="1" type="ORF">DFH08DRAFT_901283</name>
</gene>
<keyword evidence="2" id="KW-1185">Reference proteome</keyword>
<protein>
    <submittedName>
        <fullName evidence="1">Uncharacterized protein</fullName>
    </submittedName>
</protein>
<organism evidence="1 2">
    <name type="scientific">Mycena albidolilacea</name>
    <dbReference type="NCBI Taxonomy" id="1033008"/>
    <lineage>
        <taxon>Eukaryota</taxon>
        <taxon>Fungi</taxon>
        <taxon>Dikarya</taxon>
        <taxon>Basidiomycota</taxon>
        <taxon>Agaricomycotina</taxon>
        <taxon>Agaricomycetes</taxon>
        <taxon>Agaricomycetidae</taxon>
        <taxon>Agaricales</taxon>
        <taxon>Marasmiineae</taxon>
        <taxon>Mycenaceae</taxon>
        <taxon>Mycena</taxon>
    </lineage>
</organism>
<dbReference type="EMBL" id="JARIHO010000090">
    <property type="protein sequence ID" value="KAJ7306882.1"/>
    <property type="molecule type" value="Genomic_DNA"/>
</dbReference>
<evidence type="ECO:0000313" key="2">
    <source>
        <dbReference type="Proteomes" id="UP001218218"/>
    </source>
</evidence>
<dbReference type="AlphaFoldDB" id="A0AAD6Z4G8"/>